<keyword evidence="9" id="KW-0547">Nucleotide-binding</keyword>
<comment type="subunit">
    <text evidence="6">Homotetramer. Forms an RuvA(8)-RuvB(12)-Holliday junction (HJ) complex. HJ DNA is sandwiched between 2 RuvA tetramers; dsDNA enters through RuvA and exits via RuvB. An RuvB hexamer assembles on each DNA strand where it exits the tetramer. Each RuvB hexamer is contacted by two RuvA subunits (via domain III) on 2 adjacent RuvB subunits; this complex drives branch migration. In the full resolvosome a probable DNA-RuvA(4)-RuvB(12)-RuvC(2) complex forms which resolves the HJ.</text>
</comment>
<comment type="caution">
    <text evidence="6">Lacks conserved residue(s) required for the propagation of feature annotation.</text>
</comment>
<evidence type="ECO:0000256" key="4">
    <source>
        <dbReference type="ARBA" id="ARBA00023172"/>
    </source>
</evidence>
<dbReference type="InterPro" id="IPR000085">
    <property type="entry name" value="RuvA"/>
</dbReference>
<dbReference type="GO" id="GO:0009378">
    <property type="term" value="F:four-way junction helicase activity"/>
    <property type="evidence" value="ECO:0007669"/>
    <property type="project" value="InterPro"/>
</dbReference>
<keyword evidence="2 6" id="KW-0227">DNA damage</keyword>
<keyword evidence="3 6" id="KW-0238">DNA-binding</keyword>
<keyword evidence="9" id="KW-0347">Helicase</keyword>
<evidence type="ECO:0000259" key="7">
    <source>
        <dbReference type="Pfam" id="PF01330"/>
    </source>
</evidence>
<dbReference type="Gene3D" id="1.10.8.10">
    <property type="entry name" value="DNA helicase RuvA subunit, C-terminal domain"/>
    <property type="match status" value="1"/>
</dbReference>
<keyword evidence="9" id="KW-0067">ATP-binding</keyword>
<dbReference type="InterPro" id="IPR011114">
    <property type="entry name" value="RuvA_C"/>
</dbReference>
<gene>
    <name evidence="6 9" type="primary">ruvA</name>
    <name evidence="9" type="ordered locus">RMA_0549</name>
</gene>
<evidence type="ECO:0000256" key="2">
    <source>
        <dbReference type="ARBA" id="ARBA00022763"/>
    </source>
</evidence>
<keyword evidence="4 6" id="KW-0233">DNA recombination</keyword>
<evidence type="ECO:0000256" key="3">
    <source>
        <dbReference type="ARBA" id="ARBA00023125"/>
    </source>
</evidence>
<dbReference type="Proteomes" id="UP000001311">
    <property type="component" value="Chromosome"/>
</dbReference>
<keyword evidence="9" id="KW-0378">Hydrolase</keyword>
<dbReference type="HOGENOM" id="CLU_087936_3_0_5"/>
<sequence length="212" mass="23220">MVKRKSKYMIGKLSGKVDSQGDDYVIIDVNGVGYLVYASGKTLGKLAEGEFYKLFIETHVREEHIHLYGFLTLEEKNFFNLLQSVNGIGTRMALSILSSLTPSDIQIAVNNEDKNIFKAISGVGAKLAERVVLELKGKVAKISSGSAIIKDSLNIKNITPVASNEVIKALVNLGFSRFEAQNAVQGIITQNPEISIDELIKTALKNRNSIFS</sequence>
<name>A8F1F6_RICM5</name>
<dbReference type="InterPro" id="IPR012340">
    <property type="entry name" value="NA-bd_OB-fold"/>
</dbReference>
<dbReference type="Pfam" id="PF07499">
    <property type="entry name" value="RuvA_C"/>
    <property type="match status" value="1"/>
</dbReference>
<feature type="domain" description="Holliday junction DNA helicase RuvA C-terminal" evidence="8">
    <location>
        <begin position="162"/>
        <end position="205"/>
    </location>
</feature>
<keyword evidence="10" id="KW-1185">Reference proteome</keyword>
<evidence type="ECO:0000259" key="8">
    <source>
        <dbReference type="Pfam" id="PF07499"/>
    </source>
</evidence>
<dbReference type="AlphaFoldDB" id="A8F1F6"/>
<comment type="similarity">
    <text evidence="6">Belongs to the RuvA family.</text>
</comment>
<organism evidence="9 10">
    <name type="scientific">Rickettsia massiliae (strain Mtu5)</name>
    <dbReference type="NCBI Taxonomy" id="416276"/>
    <lineage>
        <taxon>Bacteria</taxon>
        <taxon>Pseudomonadati</taxon>
        <taxon>Pseudomonadota</taxon>
        <taxon>Alphaproteobacteria</taxon>
        <taxon>Rickettsiales</taxon>
        <taxon>Rickettsiaceae</taxon>
        <taxon>Rickettsieae</taxon>
        <taxon>Rickettsia</taxon>
        <taxon>spotted fever group</taxon>
    </lineage>
</organism>
<dbReference type="CDD" id="cd14332">
    <property type="entry name" value="UBA_RuvA_C"/>
    <property type="match status" value="1"/>
</dbReference>
<dbReference type="Pfam" id="PF01330">
    <property type="entry name" value="RuvA_N"/>
    <property type="match status" value="1"/>
</dbReference>
<dbReference type="GO" id="GO:0006310">
    <property type="term" value="P:DNA recombination"/>
    <property type="evidence" value="ECO:0007669"/>
    <property type="project" value="UniProtKB-UniRule"/>
</dbReference>
<dbReference type="Gene3D" id="2.40.50.140">
    <property type="entry name" value="Nucleic acid-binding proteins"/>
    <property type="match status" value="1"/>
</dbReference>
<dbReference type="GO" id="GO:0006281">
    <property type="term" value="P:DNA repair"/>
    <property type="evidence" value="ECO:0007669"/>
    <property type="project" value="UniProtKB-UniRule"/>
</dbReference>
<evidence type="ECO:0000313" key="10">
    <source>
        <dbReference type="Proteomes" id="UP000001311"/>
    </source>
</evidence>
<dbReference type="InterPro" id="IPR036267">
    <property type="entry name" value="RuvA_C_sf"/>
</dbReference>
<dbReference type="GO" id="GO:0009379">
    <property type="term" value="C:Holliday junction helicase complex"/>
    <property type="evidence" value="ECO:0007669"/>
    <property type="project" value="InterPro"/>
</dbReference>
<dbReference type="GO" id="GO:0048476">
    <property type="term" value="C:Holliday junction resolvase complex"/>
    <property type="evidence" value="ECO:0007669"/>
    <property type="project" value="UniProtKB-UniRule"/>
</dbReference>
<dbReference type="KEGG" id="rms:RMA_0549"/>
<comment type="subcellular location">
    <subcellularLocation>
        <location evidence="6">Cytoplasm</location>
    </subcellularLocation>
</comment>
<keyword evidence="1 6" id="KW-0963">Cytoplasm</keyword>
<accession>A8F1F6</accession>
<dbReference type="Gene3D" id="1.10.150.20">
    <property type="entry name" value="5' to 3' exonuclease, C-terminal subdomain"/>
    <property type="match status" value="1"/>
</dbReference>
<protein>
    <recommendedName>
        <fullName evidence="6">Holliday junction branch migration complex subunit RuvA</fullName>
    </recommendedName>
</protein>
<evidence type="ECO:0000256" key="1">
    <source>
        <dbReference type="ARBA" id="ARBA00022490"/>
    </source>
</evidence>
<dbReference type="InterPro" id="IPR013849">
    <property type="entry name" value="DNA_helicase_Holl-junc_RuvA_I"/>
</dbReference>
<feature type="region of interest" description="Domain III" evidence="6">
    <location>
        <begin position="162"/>
        <end position="212"/>
    </location>
</feature>
<dbReference type="NCBIfam" id="TIGR00084">
    <property type="entry name" value="ruvA"/>
    <property type="match status" value="1"/>
</dbReference>
<evidence type="ECO:0000313" key="9">
    <source>
        <dbReference type="EMBL" id="ABV84742.1"/>
    </source>
</evidence>
<proteinExistence type="inferred from homology"/>
<reference evidence="9 10" key="1">
    <citation type="journal article" date="2007" name="Genome Res.">
        <title>Lateral gene transfer between obligate intracellular bacteria: evidence from the Rickettsia massiliae genome.</title>
        <authorList>
            <person name="Blanc G."/>
            <person name="Ogata H."/>
            <person name="Robert C."/>
            <person name="Audic S."/>
            <person name="Claverie J.-M."/>
            <person name="Raoult D."/>
        </authorList>
    </citation>
    <scope>NUCLEOTIDE SEQUENCE [LARGE SCALE GENOMIC DNA]</scope>
    <source>
        <strain evidence="10">Mtu5</strain>
    </source>
</reference>
<keyword evidence="5 6" id="KW-0234">DNA repair</keyword>
<evidence type="ECO:0000256" key="5">
    <source>
        <dbReference type="ARBA" id="ARBA00023204"/>
    </source>
</evidence>
<dbReference type="EMBL" id="CP000683">
    <property type="protein sequence ID" value="ABV84742.1"/>
    <property type="molecule type" value="Genomic_DNA"/>
</dbReference>
<dbReference type="InterPro" id="IPR010994">
    <property type="entry name" value="RuvA_2-like"/>
</dbReference>
<comment type="function">
    <text evidence="6">The RuvA-RuvB-RuvC complex processes Holliday junction (HJ) DNA during genetic recombination and DNA repair, while the RuvA-RuvB complex plays an important role in the rescue of blocked DNA replication forks via replication fork reversal (RFR). RuvA specifically binds to HJ cruciform DNA, conferring on it an open structure. The RuvB hexamer acts as an ATP-dependent pump, pulling dsDNA into and through the RuvAB complex. HJ branch migration allows RuvC to scan DNA until it finds its consensus sequence, where it cleaves and resolves the cruciform DNA.</text>
</comment>
<dbReference type="Pfam" id="PF14520">
    <property type="entry name" value="HHH_5"/>
    <property type="match status" value="1"/>
</dbReference>
<dbReference type="GO" id="GO:0005524">
    <property type="term" value="F:ATP binding"/>
    <property type="evidence" value="ECO:0007669"/>
    <property type="project" value="InterPro"/>
</dbReference>
<dbReference type="HAMAP" id="MF_00031">
    <property type="entry name" value="DNA_HJ_migration_RuvA"/>
    <property type="match status" value="1"/>
</dbReference>
<dbReference type="SUPFAM" id="SSF50249">
    <property type="entry name" value="Nucleic acid-binding proteins"/>
    <property type="match status" value="1"/>
</dbReference>
<dbReference type="SUPFAM" id="SSF47781">
    <property type="entry name" value="RuvA domain 2-like"/>
    <property type="match status" value="1"/>
</dbReference>
<dbReference type="SUPFAM" id="SSF46929">
    <property type="entry name" value="DNA helicase RuvA subunit, C-terminal domain"/>
    <property type="match status" value="1"/>
</dbReference>
<dbReference type="GO" id="GO:0005737">
    <property type="term" value="C:cytoplasm"/>
    <property type="evidence" value="ECO:0007669"/>
    <property type="project" value="UniProtKB-SubCell"/>
</dbReference>
<feature type="domain" description="DNA helicase Holliday junction RuvA type" evidence="7">
    <location>
        <begin position="9"/>
        <end position="69"/>
    </location>
</feature>
<evidence type="ECO:0000256" key="6">
    <source>
        <dbReference type="HAMAP-Rule" id="MF_00031"/>
    </source>
</evidence>
<dbReference type="GO" id="GO:0000400">
    <property type="term" value="F:four-way junction DNA binding"/>
    <property type="evidence" value="ECO:0007669"/>
    <property type="project" value="UniProtKB-UniRule"/>
</dbReference>
<comment type="domain">
    <text evidence="6">Has three domains with a flexible linker between the domains II and III and assumes an 'L' shape. Domain III is highly mobile and contacts RuvB.</text>
</comment>